<proteinExistence type="predicted"/>
<feature type="domain" description="FecR N-terminal" evidence="2">
    <location>
        <begin position="11"/>
        <end position="52"/>
    </location>
</feature>
<dbReference type="PANTHER" id="PTHR30273:SF2">
    <property type="entry name" value="PROTEIN FECR"/>
    <property type="match status" value="1"/>
</dbReference>
<feature type="domain" description="FecR protein" evidence="1">
    <location>
        <begin position="111"/>
        <end position="203"/>
    </location>
</feature>
<dbReference type="Pfam" id="PF04773">
    <property type="entry name" value="FecR"/>
    <property type="match status" value="1"/>
</dbReference>
<protein>
    <submittedName>
        <fullName evidence="3">Transmembrane sensor</fullName>
    </submittedName>
</protein>
<evidence type="ECO:0000313" key="3">
    <source>
        <dbReference type="EMBL" id="MBB4845735.1"/>
    </source>
</evidence>
<dbReference type="Pfam" id="PF16220">
    <property type="entry name" value="DUF4880"/>
    <property type="match status" value="1"/>
</dbReference>
<dbReference type="Proteomes" id="UP000562027">
    <property type="component" value="Unassembled WGS sequence"/>
</dbReference>
<keyword evidence="3" id="KW-0812">Transmembrane</keyword>
<dbReference type="InterPro" id="IPR032623">
    <property type="entry name" value="FecR_N"/>
</dbReference>
<keyword evidence="4" id="KW-1185">Reference proteome</keyword>
<comment type="caution">
    <text evidence="3">The sequence shown here is derived from an EMBL/GenBank/DDBJ whole genome shotgun (WGS) entry which is preliminary data.</text>
</comment>
<keyword evidence="3" id="KW-0472">Membrane</keyword>
<dbReference type="PIRSF" id="PIRSF018266">
    <property type="entry name" value="FecR"/>
    <property type="match status" value="1"/>
</dbReference>
<reference evidence="3 4" key="1">
    <citation type="submission" date="2020-08" db="EMBL/GenBank/DDBJ databases">
        <title>Functional genomics of gut bacteria from endangered species of beetles.</title>
        <authorList>
            <person name="Carlos-Shanley C."/>
        </authorList>
    </citation>
    <scope>NUCLEOTIDE SEQUENCE [LARGE SCALE GENOMIC DNA]</scope>
    <source>
        <strain evidence="3 4">S00239</strain>
    </source>
</reference>
<dbReference type="PANTHER" id="PTHR30273">
    <property type="entry name" value="PERIPLASMIC SIGNAL SENSOR AND SIGMA FACTOR ACTIVATOR FECR-RELATED"/>
    <property type="match status" value="1"/>
</dbReference>
<sequence>MTDLPEPVIAAAIGWAVKQDLGRPDAPAQAGFAEWLAADPLHALAWQRVSALHAGHAPPGSAKVLGLALNQARRKSGRRQALKLLSLAGLGTGTAWLAREQLPWQRLLADASTAIGEQKTLRLADGSRLMLNTDSAVRSAITPQERRVELLRGEIGISTLAADGRPFWIDSPAGRVQAGGCRLVLRLMDDRARLRISVQQGAAALHPAADASRSEVQAGQSRWLSATGSSVADASGLPEADAWTDGVVAGQRMRLDQVLAELARYRHGRIRCDARVAGLPVSGVFHVARSEQALEFLQRSLPIRVRRLTPWWTEILPR</sequence>
<dbReference type="Gene3D" id="2.60.120.1440">
    <property type="match status" value="1"/>
</dbReference>
<accession>A0A840LFF7</accession>
<dbReference type="RefSeq" id="WP_348648740.1">
    <property type="nucleotide sequence ID" value="NZ_JACHLP010000011.1"/>
</dbReference>
<organism evidence="3 4">
    <name type="scientific">Roseateles oligotrophus</name>
    <dbReference type="NCBI Taxonomy" id="1769250"/>
    <lineage>
        <taxon>Bacteria</taxon>
        <taxon>Pseudomonadati</taxon>
        <taxon>Pseudomonadota</taxon>
        <taxon>Betaproteobacteria</taxon>
        <taxon>Burkholderiales</taxon>
        <taxon>Sphaerotilaceae</taxon>
        <taxon>Roseateles</taxon>
    </lineage>
</organism>
<dbReference type="EMBL" id="JACHLP010000011">
    <property type="protein sequence ID" value="MBB4845735.1"/>
    <property type="molecule type" value="Genomic_DNA"/>
</dbReference>
<evidence type="ECO:0000259" key="1">
    <source>
        <dbReference type="Pfam" id="PF04773"/>
    </source>
</evidence>
<evidence type="ECO:0000259" key="2">
    <source>
        <dbReference type="Pfam" id="PF16220"/>
    </source>
</evidence>
<dbReference type="AlphaFoldDB" id="A0A840LFF7"/>
<evidence type="ECO:0000313" key="4">
    <source>
        <dbReference type="Proteomes" id="UP000562027"/>
    </source>
</evidence>
<dbReference type="InterPro" id="IPR006860">
    <property type="entry name" value="FecR"/>
</dbReference>
<dbReference type="InterPro" id="IPR012373">
    <property type="entry name" value="Ferrdict_sens_TM"/>
</dbReference>
<gene>
    <name evidence="3" type="ORF">HNP55_004287</name>
</gene>
<dbReference type="GO" id="GO:0016989">
    <property type="term" value="F:sigma factor antagonist activity"/>
    <property type="evidence" value="ECO:0007669"/>
    <property type="project" value="TreeGrafter"/>
</dbReference>
<name>A0A840LFF7_9BURK</name>